<gene>
    <name evidence="2" type="ORF">SAMN04489832_0319</name>
</gene>
<accession>A0A1N5TQE8</accession>
<feature type="compositionally biased region" description="Basic and acidic residues" evidence="1">
    <location>
        <begin position="102"/>
        <end position="112"/>
    </location>
</feature>
<protein>
    <submittedName>
        <fullName evidence="2">Uncharacterized protein</fullName>
    </submittedName>
</protein>
<organism evidence="2 3">
    <name type="scientific">Micromonospora cremea</name>
    <dbReference type="NCBI Taxonomy" id="709881"/>
    <lineage>
        <taxon>Bacteria</taxon>
        <taxon>Bacillati</taxon>
        <taxon>Actinomycetota</taxon>
        <taxon>Actinomycetes</taxon>
        <taxon>Micromonosporales</taxon>
        <taxon>Micromonosporaceae</taxon>
        <taxon>Micromonospora</taxon>
    </lineage>
</organism>
<reference evidence="3" key="1">
    <citation type="submission" date="2016-12" db="EMBL/GenBank/DDBJ databases">
        <authorList>
            <person name="Varghese N."/>
            <person name="Submissions S."/>
        </authorList>
    </citation>
    <scope>NUCLEOTIDE SEQUENCE [LARGE SCALE GENOMIC DNA]</scope>
    <source>
        <strain evidence="3">DSM 45599</strain>
    </source>
</reference>
<name>A0A1N5TQE8_9ACTN</name>
<dbReference type="EMBL" id="FSQT01000001">
    <property type="protein sequence ID" value="SIM50702.1"/>
    <property type="molecule type" value="Genomic_DNA"/>
</dbReference>
<evidence type="ECO:0000313" key="2">
    <source>
        <dbReference type="EMBL" id="SIM50702.1"/>
    </source>
</evidence>
<feature type="region of interest" description="Disordered" evidence="1">
    <location>
        <begin position="61"/>
        <end position="87"/>
    </location>
</feature>
<dbReference type="RefSeq" id="WP_074308134.1">
    <property type="nucleotide sequence ID" value="NZ_FSQT01000001.1"/>
</dbReference>
<feature type="region of interest" description="Disordered" evidence="1">
    <location>
        <begin position="93"/>
        <end position="112"/>
    </location>
</feature>
<evidence type="ECO:0000256" key="1">
    <source>
        <dbReference type="SAM" id="MobiDB-lite"/>
    </source>
</evidence>
<proteinExistence type="predicted"/>
<keyword evidence="3" id="KW-1185">Reference proteome</keyword>
<sequence length="112" mass="12978">MGDRDILDALNTIEAASKGIDQALQAAQDHSGKLNPMLLDIELVERHRYYFRMGLDYFEESYGGRRPADDPTDEEYDSLRRRRFGQLPERLSPAKLVELAETDPRRETHELD</sequence>
<dbReference type="Proteomes" id="UP000185124">
    <property type="component" value="Unassembled WGS sequence"/>
</dbReference>
<evidence type="ECO:0000313" key="3">
    <source>
        <dbReference type="Proteomes" id="UP000185124"/>
    </source>
</evidence>
<dbReference type="AlphaFoldDB" id="A0A1N5TQE8"/>